<proteinExistence type="predicted"/>
<dbReference type="STRING" id="658057.SAMN04488032_108135"/>
<dbReference type="OrthoDB" id="9781691at2"/>
<reference evidence="1 2" key="1">
    <citation type="submission" date="2017-03" db="EMBL/GenBank/DDBJ databases">
        <authorList>
            <person name="Afonso C.L."/>
            <person name="Miller P.J."/>
            <person name="Scott M.A."/>
            <person name="Spackman E."/>
            <person name="Goraichik I."/>
            <person name="Dimitrov K.M."/>
            <person name="Suarez D.L."/>
            <person name="Swayne D.E."/>
        </authorList>
    </citation>
    <scope>NUCLEOTIDE SEQUENCE [LARGE SCALE GENOMIC DNA]</scope>
    <source>
        <strain evidence="1 2">CECT 7971</strain>
    </source>
</reference>
<dbReference type="InterPro" id="IPR036962">
    <property type="entry name" value="Glyco_hydro_3_N_sf"/>
</dbReference>
<gene>
    <name evidence="1" type="primary">bglB</name>
    <name evidence="1" type="ORF">PAM7971_01173</name>
</gene>
<organism evidence="1 2">
    <name type="scientific">Pacificibacter marinus</name>
    <dbReference type="NCBI Taxonomy" id="658057"/>
    <lineage>
        <taxon>Bacteria</taxon>
        <taxon>Pseudomonadati</taxon>
        <taxon>Pseudomonadota</taxon>
        <taxon>Alphaproteobacteria</taxon>
        <taxon>Rhodobacterales</taxon>
        <taxon>Roseobacteraceae</taxon>
        <taxon>Pacificibacter</taxon>
    </lineage>
</organism>
<keyword evidence="1" id="KW-0326">Glycosidase</keyword>
<evidence type="ECO:0000313" key="2">
    <source>
        <dbReference type="Proteomes" id="UP000193307"/>
    </source>
</evidence>
<dbReference type="GO" id="GO:0005975">
    <property type="term" value="P:carbohydrate metabolic process"/>
    <property type="evidence" value="ECO:0007669"/>
    <property type="project" value="InterPro"/>
</dbReference>
<accession>A0A1Y5S3X9</accession>
<dbReference type="Proteomes" id="UP000193307">
    <property type="component" value="Unassembled WGS sequence"/>
</dbReference>
<dbReference type="GO" id="GO:0008422">
    <property type="term" value="F:beta-glucosidase activity"/>
    <property type="evidence" value="ECO:0007669"/>
    <property type="project" value="UniProtKB-EC"/>
</dbReference>
<protein>
    <submittedName>
        <fullName evidence="1">Thermostable beta-glucosidase B</fullName>
        <ecNumber evidence="1">3.2.1.21</ecNumber>
    </submittedName>
</protein>
<dbReference type="RefSeq" id="WP_085848072.1">
    <property type="nucleotide sequence ID" value="NZ_FNZV01000008.1"/>
</dbReference>
<dbReference type="EMBL" id="FWFW01000003">
    <property type="protein sequence ID" value="SLN31099.1"/>
    <property type="molecule type" value="Genomic_DNA"/>
</dbReference>
<keyword evidence="2" id="KW-1185">Reference proteome</keyword>
<sequence>MKPVEQLVDDMTLEEQVSLLSGKDFWSLPAIERLGVAKARVSDGSNGARGRGSLINGVSAAVFLVGIAIADGLFGDAVSAGRLPQTSDLSALDVRGSVLISRPAQDIDV</sequence>
<keyword evidence="1" id="KW-0378">Hydrolase</keyword>
<dbReference type="EC" id="3.2.1.21" evidence="1"/>
<dbReference type="AlphaFoldDB" id="A0A1Y5S3X9"/>
<evidence type="ECO:0000313" key="1">
    <source>
        <dbReference type="EMBL" id="SLN31099.1"/>
    </source>
</evidence>
<dbReference type="Gene3D" id="3.20.20.300">
    <property type="entry name" value="Glycoside hydrolase, family 3, N-terminal domain"/>
    <property type="match status" value="1"/>
</dbReference>
<name>A0A1Y5S3X9_9RHOB</name>